<keyword evidence="1" id="KW-0472">Membrane</keyword>
<dbReference type="EMBL" id="MN740360">
    <property type="protein sequence ID" value="QHU02622.1"/>
    <property type="molecule type" value="Genomic_DNA"/>
</dbReference>
<organism evidence="2">
    <name type="scientific">viral metagenome</name>
    <dbReference type="NCBI Taxonomy" id="1070528"/>
    <lineage>
        <taxon>unclassified sequences</taxon>
        <taxon>metagenomes</taxon>
        <taxon>organismal metagenomes</taxon>
    </lineage>
</organism>
<accession>A0A6C0JAE6</accession>
<protein>
    <submittedName>
        <fullName evidence="2">Uncharacterized protein</fullName>
    </submittedName>
</protein>
<reference evidence="2" key="1">
    <citation type="journal article" date="2020" name="Nature">
        <title>Giant virus diversity and host interactions through global metagenomics.</title>
        <authorList>
            <person name="Schulz F."/>
            <person name="Roux S."/>
            <person name="Paez-Espino D."/>
            <person name="Jungbluth S."/>
            <person name="Walsh D.A."/>
            <person name="Denef V.J."/>
            <person name="McMahon K.D."/>
            <person name="Konstantinidis K.T."/>
            <person name="Eloe-Fadrosh E.A."/>
            <person name="Kyrpides N.C."/>
            <person name="Woyke T."/>
        </authorList>
    </citation>
    <scope>NUCLEOTIDE SEQUENCE</scope>
    <source>
        <strain evidence="2">GVMAG-M-3300025880-76</strain>
    </source>
</reference>
<feature type="transmembrane region" description="Helical" evidence="1">
    <location>
        <begin position="59"/>
        <end position="81"/>
    </location>
</feature>
<evidence type="ECO:0000313" key="2">
    <source>
        <dbReference type="EMBL" id="QHU02622.1"/>
    </source>
</evidence>
<name>A0A6C0JAE6_9ZZZZ</name>
<evidence type="ECO:0000256" key="1">
    <source>
        <dbReference type="SAM" id="Phobius"/>
    </source>
</evidence>
<keyword evidence="1" id="KW-0812">Transmembrane</keyword>
<proteinExistence type="predicted"/>
<keyword evidence="1" id="KW-1133">Transmembrane helix</keyword>
<dbReference type="AlphaFoldDB" id="A0A6C0JAE6"/>
<sequence>MNSVITAQSPDYMNSSFNSALSDPTNDVMTSMSNNVSGVLNNAANTVQQATTQIDNTNYIFYIIIIVLLLSIVGINLFLILGNITEETIEQSSPFFKWVYGTLGYSVGNTIKQTAIVSGEGAKLGIDVASGTIASGVNALQKLGSTDDMYEHRIQRDIEKLEKNLTNSSVGSYCYVGTYDGKRTCASINDSTKCMSGDIFNSLDKCKKKV</sequence>